<name>A0A413JW06_BACFG</name>
<evidence type="ECO:0008006" key="4">
    <source>
        <dbReference type="Google" id="ProtNLM"/>
    </source>
</evidence>
<feature type="transmembrane region" description="Helical" evidence="1">
    <location>
        <begin position="48"/>
        <end position="71"/>
    </location>
</feature>
<dbReference type="EMBL" id="QSDG01000016">
    <property type="protein sequence ID" value="RGY66961.1"/>
    <property type="molecule type" value="Genomic_DNA"/>
</dbReference>
<comment type="caution">
    <text evidence="2">The sequence shown here is derived from an EMBL/GenBank/DDBJ whole genome shotgun (WGS) entry which is preliminary data.</text>
</comment>
<sequence length="78" mass="9212">MKNHRLSDDLKGAKRLLWRIGNISLFFLFGCLGAIFIQYMSFVFLPDIFSFFLSLLLLIILVFYASIHYFCPLQTEKR</sequence>
<keyword evidence="1" id="KW-0472">Membrane</keyword>
<evidence type="ECO:0000313" key="2">
    <source>
        <dbReference type="EMBL" id="RGY66961.1"/>
    </source>
</evidence>
<keyword evidence="1" id="KW-1133">Transmembrane helix</keyword>
<evidence type="ECO:0000256" key="1">
    <source>
        <dbReference type="SAM" id="Phobius"/>
    </source>
</evidence>
<dbReference type="Proteomes" id="UP000284614">
    <property type="component" value="Unassembled WGS sequence"/>
</dbReference>
<reference evidence="2 3" key="1">
    <citation type="submission" date="2018-08" db="EMBL/GenBank/DDBJ databases">
        <title>A genome reference for cultivated species of the human gut microbiota.</title>
        <authorList>
            <person name="Zou Y."/>
            <person name="Xue W."/>
            <person name="Luo G."/>
        </authorList>
    </citation>
    <scope>NUCLEOTIDE SEQUENCE [LARGE SCALE GENOMIC DNA]</scope>
    <source>
        <strain evidence="2 3">OF01-1</strain>
    </source>
</reference>
<protein>
    <recommendedName>
        <fullName evidence="4">Lipoprotein</fullName>
    </recommendedName>
</protein>
<keyword evidence="1" id="KW-0812">Transmembrane</keyword>
<organism evidence="2 3">
    <name type="scientific">Bacteroides fragilis</name>
    <dbReference type="NCBI Taxonomy" id="817"/>
    <lineage>
        <taxon>Bacteria</taxon>
        <taxon>Pseudomonadati</taxon>
        <taxon>Bacteroidota</taxon>
        <taxon>Bacteroidia</taxon>
        <taxon>Bacteroidales</taxon>
        <taxon>Bacteroidaceae</taxon>
        <taxon>Bacteroides</taxon>
    </lineage>
</organism>
<proteinExistence type="predicted"/>
<dbReference type="AlphaFoldDB" id="A0A413JW06"/>
<evidence type="ECO:0000313" key="3">
    <source>
        <dbReference type="Proteomes" id="UP000284614"/>
    </source>
</evidence>
<accession>A0A413JW06</accession>
<dbReference type="PROSITE" id="PS51257">
    <property type="entry name" value="PROKAR_LIPOPROTEIN"/>
    <property type="match status" value="1"/>
</dbReference>
<gene>
    <name evidence="2" type="ORF">DXA27_16650</name>
</gene>
<feature type="transmembrane region" description="Helical" evidence="1">
    <location>
        <begin position="20"/>
        <end position="42"/>
    </location>
</feature>